<reference evidence="1 2" key="1">
    <citation type="submission" date="2024-01" db="EMBL/GenBank/DDBJ databases">
        <title>Draft genome sequences of three bacterial strains isolated from Acacia saligna represent a potential new species within the genus Rhizobium.</title>
        <authorList>
            <person name="Tambong J.T."/>
            <person name="Mnasri B."/>
        </authorList>
    </citation>
    <scope>NUCLEOTIDE SEQUENCE [LARGE SCALE GENOMIC DNA]</scope>
    <source>
        <strain evidence="1 2">1AS12I</strain>
    </source>
</reference>
<evidence type="ECO:0000313" key="2">
    <source>
        <dbReference type="Proteomes" id="UP001531129"/>
    </source>
</evidence>
<organism evidence="1 2">
    <name type="scientific">Rhizobium aouanii</name>
    <dbReference type="NCBI Taxonomy" id="3118145"/>
    <lineage>
        <taxon>Bacteria</taxon>
        <taxon>Pseudomonadati</taxon>
        <taxon>Pseudomonadota</taxon>
        <taxon>Alphaproteobacteria</taxon>
        <taxon>Hyphomicrobiales</taxon>
        <taxon>Rhizobiaceae</taxon>
        <taxon>Rhizobium/Agrobacterium group</taxon>
        <taxon>Rhizobium</taxon>
    </lineage>
</organism>
<evidence type="ECO:0000313" key="1">
    <source>
        <dbReference type="EMBL" id="MEI1247045.1"/>
    </source>
</evidence>
<keyword evidence="2" id="KW-1185">Reference proteome</keyword>
<accession>A0ABU8CG80</accession>
<proteinExistence type="predicted"/>
<comment type="caution">
    <text evidence="1">The sequence shown here is derived from an EMBL/GenBank/DDBJ whole genome shotgun (WGS) entry which is preliminary data.</text>
</comment>
<dbReference type="Proteomes" id="UP001531129">
    <property type="component" value="Unassembled WGS sequence"/>
</dbReference>
<dbReference type="EMBL" id="JBAMYC010000001">
    <property type="protein sequence ID" value="MEI1247045.1"/>
    <property type="molecule type" value="Genomic_DNA"/>
</dbReference>
<name>A0ABU8CG80_9HYPH</name>
<dbReference type="RefSeq" id="WP_335910110.1">
    <property type="nucleotide sequence ID" value="NZ_JBAMYB010000001.1"/>
</dbReference>
<protein>
    <submittedName>
        <fullName evidence="1">Uncharacterized protein</fullName>
    </submittedName>
</protein>
<gene>
    <name evidence="1" type="ORF">V8Q02_03245</name>
</gene>
<sequence>MDKLVYFKAIAADPAALDAVDRQIIVRKIVDELQEICDSDASGGANRYPALIRLLQTIRASTISIAKADDECWQRIIDELFQLRATMVDLR</sequence>